<dbReference type="PROSITE" id="PS51158">
    <property type="entry name" value="ALPHA_KINASE"/>
    <property type="match status" value="1"/>
</dbReference>
<dbReference type="Pfam" id="PF25106">
    <property type="entry name" value="VWA_4"/>
    <property type="match status" value="1"/>
</dbReference>
<dbReference type="Gene3D" id="3.40.50.410">
    <property type="entry name" value="von Willebrand factor, type A domain"/>
    <property type="match status" value="1"/>
</dbReference>
<name>M2LX14_BAUPA</name>
<dbReference type="Proteomes" id="UP000011761">
    <property type="component" value="Unassembled WGS sequence"/>
</dbReference>
<keyword evidence="3" id="KW-0723">Serine/threonine-protein kinase</keyword>
<dbReference type="Gene3D" id="3.30.200.20">
    <property type="entry name" value="Phosphorylase Kinase, domain 1"/>
    <property type="match status" value="1"/>
</dbReference>
<dbReference type="eggNOG" id="ENOG502QVA3">
    <property type="taxonomic scope" value="Eukaryota"/>
</dbReference>
<dbReference type="SMART" id="SM00811">
    <property type="entry name" value="Alpha_kinase"/>
    <property type="match status" value="1"/>
</dbReference>
<evidence type="ECO:0000256" key="6">
    <source>
        <dbReference type="ARBA" id="ARBA00022777"/>
    </source>
</evidence>
<feature type="domain" description="Alpha-type protein kinase" evidence="9">
    <location>
        <begin position="408"/>
        <end position="629"/>
    </location>
</feature>
<dbReference type="PANTHER" id="PTHR47763">
    <property type="entry name" value="ALPHA-PROTEIN KINASE VWKA"/>
    <property type="match status" value="1"/>
</dbReference>
<dbReference type="SUPFAM" id="SSF56112">
    <property type="entry name" value="Protein kinase-like (PK-like)"/>
    <property type="match status" value="1"/>
</dbReference>
<keyword evidence="4" id="KW-0808">Transferase</keyword>
<dbReference type="GeneID" id="19108664"/>
<dbReference type="OMA" id="AHDDNIK"/>
<dbReference type="AlphaFoldDB" id="M2LX14"/>
<comment type="subcellular location">
    <subcellularLocation>
        <location evidence="1">Secreted</location>
    </subcellularLocation>
</comment>
<dbReference type="SUPFAM" id="SSF53300">
    <property type="entry name" value="vWA-like"/>
    <property type="match status" value="1"/>
</dbReference>
<evidence type="ECO:0008006" key="12">
    <source>
        <dbReference type="Google" id="ProtNLM"/>
    </source>
</evidence>
<reference evidence="10 11" key="1">
    <citation type="journal article" date="2012" name="PLoS Pathog.">
        <title>Diverse lifestyles and strategies of plant pathogenesis encoded in the genomes of eighteen Dothideomycetes fungi.</title>
        <authorList>
            <person name="Ohm R.A."/>
            <person name="Feau N."/>
            <person name="Henrissat B."/>
            <person name="Schoch C.L."/>
            <person name="Horwitz B.A."/>
            <person name="Barry K.W."/>
            <person name="Condon B.J."/>
            <person name="Copeland A.C."/>
            <person name="Dhillon B."/>
            <person name="Glaser F."/>
            <person name="Hesse C.N."/>
            <person name="Kosti I."/>
            <person name="LaButti K."/>
            <person name="Lindquist E.A."/>
            <person name="Lucas S."/>
            <person name="Salamov A.A."/>
            <person name="Bradshaw R.E."/>
            <person name="Ciuffetti L."/>
            <person name="Hamelin R.C."/>
            <person name="Kema G.H.J."/>
            <person name="Lawrence C."/>
            <person name="Scott J.A."/>
            <person name="Spatafora J.W."/>
            <person name="Turgeon B.G."/>
            <person name="de Wit P.J.G.M."/>
            <person name="Zhong S."/>
            <person name="Goodwin S.B."/>
            <person name="Grigoriev I.V."/>
        </authorList>
    </citation>
    <scope>NUCLEOTIDE SEQUENCE [LARGE SCALE GENOMIC DNA]</scope>
    <source>
        <strain evidence="10 11">UAMH 10762</strain>
    </source>
</reference>
<protein>
    <recommendedName>
        <fullName evidence="12">Alpha-type protein kinase domain-containing protein</fullName>
    </recommendedName>
</protein>
<dbReference type="InterPro" id="IPR052969">
    <property type="entry name" value="Thr-specific_kinase-like"/>
</dbReference>
<gene>
    <name evidence="10" type="ORF">BAUCODRAFT_146198</name>
</gene>
<dbReference type="InterPro" id="IPR036465">
    <property type="entry name" value="vWFA_dom_sf"/>
</dbReference>
<dbReference type="InterPro" id="IPR011009">
    <property type="entry name" value="Kinase-like_dom_sf"/>
</dbReference>
<feature type="domain" description="VWFA" evidence="8">
    <location>
        <begin position="92"/>
        <end position="164"/>
    </location>
</feature>
<keyword evidence="11" id="KW-1185">Reference proteome</keyword>
<dbReference type="OrthoDB" id="301415at2759"/>
<dbReference type="CDD" id="cd00198">
    <property type="entry name" value="vWFA"/>
    <property type="match status" value="1"/>
</dbReference>
<dbReference type="InterPro" id="IPR056861">
    <property type="entry name" value="HMCN1-like_VWA"/>
</dbReference>
<proteinExistence type="predicted"/>
<evidence type="ECO:0000313" key="11">
    <source>
        <dbReference type="Proteomes" id="UP000011761"/>
    </source>
</evidence>
<dbReference type="Pfam" id="PF02816">
    <property type="entry name" value="Alpha_kinase"/>
    <property type="match status" value="1"/>
</dbReference>
<dbReference type="STRING" id="717646.M2LX14"/>
<dbReference type="KEGG" id="bcom:BAUCODRAFT_146198"/>
<dbReference type="InterPro" id="IPR002035">
    <property type="entry name" value="VWF_A"/>
</dbReference>
<sequence length="760" mass="84375">MADAMLRTSLTRTLDGTPLPSLMASVGSSRSPPPSYRSKRSAVYFAPEASSRTKENSEKSRKHQLQQEIDRANARLPPKDTKGLFRAACSTDLLFLVDATNSMGPYIEAAKEQVKAIVADVKKAFLDEAEVRVAVVSYKDYGVTPNIEFLDFTSSADQVREFLDCLCLDWGRDWPEDVLGGLQQAVNASWKHQTRCIVHIGDSPPHGRTLHDGQESDDRYYHTESEPCGLTHGPLLRKLIRLNINYALLRITTHTDRMGLVFARSYGRGNAKLHANNKYHGILDASFESMTNSQRSSGAATAPQFEELQLGITYSQLRHLVVKTVTSSASRTAGRLSMAVSRAIRSVNPSTIEDLAAIHEEDDHVGRRNDSSEGSVTLENLPPQWTTPGWLDLRLQVDGFCPAIVVHNANTLSDMMADDKNIKLNVTRLTLYARSKPFAEGSVRVAAYAGTAASSGRYVMKSFKKHGKGLAEAAEDMRIQALCKAFALEFNGLLKVDPPLDFIVTSCLQHAPNTAGSRNAAYLSLEPFIEGDYVKYNTNSAYVNEELGDDPFNQMAQAFSHFTFERSWGHFLVTDLQGSGHLLTDPAIQTKDPERFKLNDTNLNEEGFKFFFATHKCNDVCRKLSLQSNAEMLISGKMDFREQWPVMDPTVCCSNNLCRSIIRLSEAQESDKFLGHHWCNSCWPQLASSTNSRICVELGPHHEFEVSEFFLESQGQLVPNKCPEHSEKDTTESSAAAVGGMIFSRLRSAPSMTAINGRSY</sequence>
<dbReference type="HOGENOM" id="CLU_011332_0_0_1"/>
<evidence type="ECO:0000256" key="1">
    <source>
        <dbReference type="ARBA" id="ARBA00004613"/>
    </source>
</evidence>
<organism evidence="10 11">
    <name type="scientific">Baudoinia panamericana (strain UAMH 10762)</name>
    <name type="common">Angels' share fungus</name>
    <name type="synonym">Baudoinia compniacensis (strain UAMH 10762)</name>
    <dbReference type="NCBI Taxonomy" id="717646"/>
    <lineage>
        <taxon>Eukaryota</taxon>
        <taxon>Fungi</taxon>
        <taxon>Dikarya</taxon>
        <taxon>Ascomycota</taxon>
        <taxon>Pezizomycotina</taxon>
        <taxon>Dothideomycetes</taxon>
        <taxon>Dothideomycetidae</taxon>
        <taxon>Mycosphaerellales</taxon>
        <taxon>Teratosphaeriaceae</taxon>
        <taxon>Baudoinia</taxon>
    </lineage>
</organism>
<evidence type="ECO:0000313" key="10">
    <source>
        <dbReference type="EMBL" id="EMC99227.1"/>
    </source>
</evidence>
<evidence type="ECO:0000256" key="7">
    <source>
        <dbReference type="SAM" id="MobiDB-lite"/>
    </source>
</evidence>
<keyword evidence="6" id="KW-0418">Kinase</keyword>
<evidence type="ECO:0000256" key="4">
    <source>
        <dbReference type="ARBA" id="ARBA00022679"/>
    </source>
</evidence>
<evidence type="ECO:0000256" key="5">
    <source>
        <dbReference type="ARBA" id="ARBA00022729"/>
    </source>
</evidence>
<dbReference type="Gene3D" id="3.20.200.10">
    <property type="entry name" value="MHCK/EF2 kinase"/>
    <property type="match status" value="1"/>
</dbReference>
<evidence type="ECO:0000259" key="8">
    <source>
        <dbReference type="PROSITE" id="PS50234"/>
    </source>
</evidence>
<dbReference type="GO" id="GO:0004674">
    <property type="term" value="F:protein serine/threonine kinase activity"/>
    <property type="evidence" value="ECO:0007669"/>
    <property type="project" value="UniProtKB-KW"/>
</dbReference>
<evidence type="ECO:0000256" key="2">
    <source>
        <dbReference type="ARBA" id="ARBA00022525"/>
    </source>
</evidence>
<dbReference type="CDD" id="cd04515">
    <property type="entry name" value="Alpha_kinase"/>
    <property type="match status" value="1"/>
</dbReference>
<dbReference type="RefSeq" id="XP_007674180.1">
    <property type="nucleotide sequence ID" value="XM_007675990.1"/>
</dbReference>
<feature type="region of interest" description="Disordered" evidence="7">
    <location>
        <begin position="1"/>
        <end position="73"/>
    </location>
</feature>
<keyword evidence="5" id="KW-0732">Signal</keyword>
<dbReference type="PANTHER" id="PTHR47763:SF4">
    <property type="entry name" value="ALPHA-PROTEIN KINASE VWKA"/>
    <property type="match status" value="1"/>
</dbReference>
<evidence type="ECO:0000256" key="3">
    <source>
        <dbReference type="ARBA" id="ARBA00022527"/>
    </source>
</evidence>
<accession>M2LX14</accession>
<dbReference type="EMBL" id="KB445552">
    <property type="protein sequence ID" value="EMC99227.1"/>
    <property type="molecule type" value="Genomic_DNA"/>
</dbReference>
<evidence type="ECO:0000259" key="9">
    <source>
        <dbReference type="PROSITE" id="PS51158"/>
    </source>
</evidence>
<dbReference type="InterPro" id="IPR004166">
    <property type="entry name" value="a-kinase_dom"/>
</dbReference>
<dbReference type="PROSITE" id="PS50234">
    <property type="entry name" value="VWFA"/>
    <property type="match status" value="1"/>
</dbReference>
<dbReference type="GO" id="GO:0005524">
    <property type="term" value="F:ATP binding"/>
    <property type="evidence" value="ECO:0007669"/>
    <property type="project" value="InterPro"/>
</dbReference>
<keyword evidence="2" id="KW-0964">Secreted</keyword>